<name>A0A3M6TFG1_POCDA</name>
<comment type="caution">
    <text evidence="1">The sequence shown here is derived from an EMBL/GenBank/DDBJ whole genome shotgun (WGS) entry which is preliminary data.</text>
</comment>
<reference evidence="1 2" key="1">
    <citation type="journal article" date="2018" name="Sci. Rep.">
        <title>Comparative analysis of the Pocillopora damicornis genome highlights role of immune system in coral evolution.</title>
        <authorList>
            <person name="Cunning R."/>
            <person name="Bay R.A."/>
            <person name="Gillette P."/>
            <person name="Baker A.C."/>
            <person name="Traylor-Knowles N."/>
        </authorList>
    </citation>
    <scope>NUCLEOTIDE SEQUENCE [LARGE SCALE GENOMIC DNA]</scope>
    <source>
        <strain evidence="1">RSMAS</strain>
        <tissue evidence="1">Whole animal</tissue>
    </source>
</reference>
<dbReference type="Proteomes" id="UP000275408">
    <property type="component" value="Unassembled WGS sequence"/>
</dbReference>
<dbReference type="EMBL" id="RCHS01003687">
    <property type="protein sequence ID" value="RMX40137.1"/>
    <property type="molecule type" value="Genomic_DNA"/>
</dbReference>
<evidence type="ECO:0000313" key="2">
    <source>
        <dbReference type="Proteomes" id="UP000275408"/>
    </source>
</evidence>
<dbReference type="AlphaFoldDB" id="A0A3M6TFG1"/>
<proteinExistence type="predicted"/>
<keyword evidence="2" id="KW-1185">Reference proteome</keyword>
<accession>A0A3M6TFG1</accession>
<gene>
    <name evidence="1" type="ORF">pdam_00002230</name>
</gene>
<sequence>MAHHFSCRGCLYTPEYLAKAPAAANAVARPQPNPQLLSVHKKKQQMMLPLPDEREHTRSTQIKEELPGIHIKCAKVFHRSSFWSEA</sequence>
<organism evidence="1 2">
    <name type="scientific">Pocillopora damicornis</name>
    <name type="common">Cauliflower coral</name>
    <name type="synonym">Millepora damicornis</name>
    <dbReference type="NCBI Taxonomy" id="46731"/>
    <lineage>
        <taxon>Eukaryota</taxon>
        <taxon>Metazoa</taxon>
        <taxon>Cnidaria</taxon>
        <taxon>Anthozoa</taxon>
        <taxon>Hexacorallia</taxon>
        <taxon>Scleractinia</taxon>
        <taxon>Astrocoeniina</taxon>
        <taxon>Pocilloporidae</taxon>
        <taxon>Pocillopora</taxon>
    </lineage>
</organism>
<protein>
    <submittedName>
        <fullName evidence="1">Uncharacterized protein</fullName>
    </submittedName>
</protein>
<evidence type="ECO:0000313" key="1">
    <source>
        <dbReference type="EMBL" id="RMX40137.1"/>
    </source>
</evidence>